<dbReference type="InterPro" id="IPR036890">
    <property type="entry name" value="HATPase_C_sf"/>
</dbReference>
<dbReference type="PANTHER" id="PTHR43047">
    <property type="entry name" value="TWO-COMPONENT HISTIDINE PROTEIN KINASE"/>
    <property type="match status" value="1"/>
</dbReference>
<feature type="domain" description="Response regulatory" evidence="18">
    <location>
        <begin position="586"/>
        <end position="700"/>
    </location>
</feature>
<evidence type="ECO:0000259" key="17">
    <source>
        <dbReference type="PROSITE" id="PS50109"/>
    </source>
</evidence>
<dbReference type="CDD" id="cd00082">
    <property type="entry name" value="HisKA"/>
    <property type="match status" value="1"/>
</dbReference>
<dbReference type="Gene3D" id="3.40.50.2300">
    <property type="match status" value="1"/>
</dbReference>
<dbReference type="PANTHER" id="PTHR43047:SF72">
    <property type="entry name" value="OSMOSENSING HISTIDINE PROTEIN KINASE SLN1"/>
    <property type="match status" value="1"/>
</dbReference>
<keyword evidence="6 15" id="KW-0597">Phosphoprotein</keyword>
<evidence type="ECO:0000259" key="20">
    <source>
        <dbReference type="PROSITE" id="PS50894"/>
    </source>
</evidence>
<evidence type="ECO:0000256" key="11">
    <source>
        <dbReference type="ARBA" id="ARBA00022989"/>
    </source>
</evidence>
<dbReference type="Pfam" id="PF01627">
    <property type="entry name" value="Hpt"/>
    <property type="match status" value="1"/>
</dbReference>
<evidence type="ECO:0000256" key="14">
    <source>
        <dbReference type="PROSITE-ProRule" id="PRU00110"/>
    </source>
</evidence>
<evidence type="ECO:0000256" key="2">
    <source>
        <dbReference type="ARBA" id="ARBA00004429"/>
    </source>
</evidence>
<sequence length="863" mass="91571">MTMLNARTHIAMGLAFLVASSLLGASFLGLVPDRAGAMREGRAALTESLAISTTAMLARGDARMAESTLRTVVKRNAQLQSAGLRRADGTLALEVGDHALLWTDPGRQASTDTEMHVPIMAGSTDWGRLELRYAPLHGDGPLGFLQAPLLLLVLAVSLGCSIMFYLYLGKVLRHLDPSEAIPGRVRAALDTLAEGLLVIDRKQNIVLANQSFAALLGCEPDSLLGRSAGALPWTAQDGQPLGQRDLPWLAQLQRGAEGANGMIMLRDSHGAQRMFVINCAPVHGARGKPNGVFISLNDVTEIERNKVLLHQAKDDAEAASRAKSEFLANMSHEIRTPMNAILGFTELLKRGYSRDQQDSARFLNTIHSSGRHLLDLINDILDLSKVEAGQMEMELLDCQPHLIVQEVVEVLSARAAEKGLAVTVEARSAVPRTIRSDPARLRQVVTNLLGNAIKFTDRGSVRIMLHLEHGGGAPLYRIDVIDSGIGIAADKLGSIFEAFVQADTSVTRRFGGTGLGLSISRRFARALGGDIVVSSVPGQGSTFAIGVACGPLDGVAMLNPGQVLEAETARLAATEQAHWQFPAGQRVLVVDDGPENRELIRLVLEECGVAVDQAENGKVGMDMALAGDHGIVLMDMQMPVMDGYMATRLLRSQGYARPILALTAHAMKGFEQQVAEAGCSGYLTKPVDIDRLLAAVADALGGRLASNAERAAATPQAAPVAAPTPIPTPALALAPAPALVPAPGPAPHAALPPLVSRLANRPRLHSSIRKFTSRLASQLDAMDTAWQAGDLAELAALAHWLKGAAGTVGYDAFTEPSAELEEHIAEADSAAITASLQALRGLQARIVEPESPADQLNDIKAST</sequence>
<dbReference type="InterPro" id="IPR005467">
    <property type="entry name" value="His_kinase_dom"/>
</dbReference>
<dbReference type="Pfam" id="PF00512">
    <property type="entry name" value="HisKA"/>
    <property type="match status" value="1"/>
</dbReference>
<dbReference type="PROSITE" id="PS50110">
    <property type="entry name" value="RESPONSE_REGULATORY"/>
    <property type="match status" value="1"/>
</dbReference>
<dbReference type="PROSITE" id="PS50109">
    <property type="entry name" value="HIS_KIN"/>
    <property type="match status" value="1"/>
</dbReference>
<evidence type="ECO:0000259" key="19">
    <source>
        <dbReference type="PROSITE" id="PS50112"/>
    </source>
</evidence>
<evidence type="ECO:0000256" key="16">
    <source>
        <dbReference type="SAM" id="Phobius"/>
    </source>
</evidence>
<dbReference type="Proteomes" id="UP001158049">
    <property type="component" value="Unassembled WGS sequence"/>
</dbReference>
<dbReference type="Gene3D" id="1.10.287.130">
    <property type="match status" value="1"/>
</dbReference>
<dbReference type="InterPro" id="IPR008207">
    <property type="entry name" value="Sig_transdc_His_kin_Hpt_dom"/>
</dbReference>
<dbReference type="Gene3D" id="1.20.120.160">
    <property type="entry name" value="HPT domain"/>
    <property type="match status" value="1"/>
</dbReference>
<comment type="subcellular location">
    <subcellularLocation>
        <location evidence="2">Cell inner membrane</location>
        <topology evidence="2">Multi-pass membrane protein</topology>
    </subcellularLocation>
</comment>
<keyword evidence="10" id="KW-0547">Nucleotide-binding</keyword>
<evidence type="ECO:0000259" key="18">
    <source>
        <dbReference type="PROSITE" id="PS50110"/>
    </source>
</evidence>
<dbReference type="CDD" id="cd00130">
    <property type="entry name" value="PAS"/>
    <property type="match status" value="1"/>
</dbReference>
<evidence type="ECO:0000256" key="15">
    <source>
        <dbReference type="PROSITE-ProRule" id="PRU00169"/>
    </source>
</evidence>
<feature type="domain" description="HPt" evidence="20">
    <location>
        <begin position="760"/>
        <end position="859"/>
    </location>
</feature>
<evidence type="ECO:0000256" key="6">
    <source>
        <dbReference type="ARBA" id="ARBA00022553"/>
    </source>
</evidence>
<dbReference type="InterPro" id="IPR036641">
    <property type="entry name" value="HPT_dom_sf"/>
</dbReference>
<feature type="transmembrane region" description="Helical" evidence="16">
    <location>
        <begin position="149"/>
        <end position="168"/>
    </location>
</feature>
<evidence type="ECO:0000313" key="21">
    <source>
        <dbReference type="EMBL" id="SMP76924.1"/>
    </source>
</evidence>
<dbReference type="Gene3D" id="3.30.450.20">
    <property type="entry name" value="PAS domain"/>
    <property type="match status" value="1"/>
</dbReference>
<evidence type="ECO:0000256" key="4">
    <source>
        <dbReference type="ARBA" id="ARBA00022475"/>
    </source>
</evidence>
<dbReference type="PRINTS" id="PR00344">
    <property type="entry name" value="BCTRLSENSOR"/>
</dbReference>
<evidence type="ECO:0000256" key="12">
    <source>
        <dbReference type="ARBA" id="ARBA00023012"/>
    </source>
</evidence>
<evidence type="ECO:0000256" key="7">
    <source>
        <dbReference type="ARBA" id="ARBA00022679"/>
    </source>
</evidence>
<proteinExistence type="predicted"/>
<dbReference type="InterPro" id="IPR035965">
    <property type="entry name" value="PAS-like_dom_sf"/>
</dbReference>
<dbReference type="InterPro" id="IPR003661">
    <property type="entry name" value="HisK_dim/P_dom"/>
</dbReference>
<dbReference type="SMART" id="SM00388">
    <property type="entry name" value="HisKA"/>
    <property type="match status" value="1"/>
</dbReference>
<dbReference type="Pfam" id="PF00072">
    <property type="entry name" value="Response_reg"/>
    <property type="match status" value="1"/>
</dbReference>
<dbReference type="NCBIfam" id="TIGR00229">
    <property type="entry name" value="sensory_box"/>
    <property type="match status" value="1"/>
</dbReference>
<dbReference type="Pfam" id="PF08448">
    <property type="entry name" value="PAS_4"/>
    <property type="match status" value="1"/>
</dbReference>
<dbReference type="Gene3D" id="3.30.565.10">
    <property type="entry name" value="Histidine kinase-like ATPase, C-terminal domain"/>
    <property type="match status" value="1"/>
</dbReference>
<dbReference type="InterPro" id="IPR004358">
    <property type="entry name" value="Sig_transdc_His_kin-like_C"/>
</dbReference>
<keyword evidence="11 16" id="KW-1133">Transmembrane helix</keyword>
<dbReference type="SMART" id="SM00091">
    <property type="entry name" value="PAS"/>
    <property type="match status" value="1"/>
</dbReference>
<evidence type="ECO:0000256" key="8">
    <source>
        <dbReference type="ARBA" id="ARBA00022692"/>
    </source>
</evidence>
<dbReference type="SMART" id="SM00448">
    <property type="entry name" value="REC"/>
    <property type="match status" value="1"/>
</dbReference>
<accession>A0ABY1QPX5</accession>
<keyword evidence="4" id="KW-1003">Cell membrane</keyword>
<feature type="modified residue" description="Phosphohistidine" evidence="14">
    <location>
        <position position="799"/>
    </location>
</feature>
<dbReference type="EC" id="2.7.13.3" evidence="3"/>
<dbReference type="SUPFAM" id="SSF47226">
    <property type="entry name" value="Histidine-containing phosphotransfer domain, HPT domain"/>
    <property type="match status" value="1"/>
</dbReference>
<evidence type="ECO:0000256" key="9">
    <source>
        <dbReference type="ARBA" id="ARBA00022777"/>
    </source>
</evidence>
<dbReference type="InterPro" id="IPR003594">
    <property type="entry name" value="HATPase_dom"/>
</dbReference>
<dbReference type="SUPFAM" id="SSF52172">
    <property type="entry name" value="CheY-like"/>
    <property type="match status" value="1"/>
</dbReference>
<keyword evidence="22" id="KW-1185">Reference proteome</keyword>
<evidence type="ECO:0000256" key="5">
    <source>
        <dbReference type="ARBA" id="ARBA00022519"/>
    </source>
</evidence>
<keyword evidence="13 16" id="KW-0472">Membrane</keyword>
<name>A0ABY1QPX5_9BURK</name>
<dbReference type="Pfam" id="PF02518">
    <property type="entry name" value="HATPase_c"/>
    <property type="match status" value="1"/>
</dbReference>
<keyword evidence="7" id="KW-0808">Transferase</keyword>
<dbReference type="SUPFAM" id="SSF55785">
    <property type="entry name" value="PYP-like sensor domain (PAS domain)"/>
    <property type="match status" value="1"/>
</dbReference>
<reference evidence="21 22" key="1">
    <citation type="submission" date="2017-05" db="EMBL/GenBank/DDBJ databases">
        <authorList>
            <person name="Varghese N."/>
            <person name="Submissions S."/>
        </authorList>
    </citation>
    <scope>NUCLEOTIDE SEQUENCE [LARGE SCALE GENOMIC DNA]</scope>
    <source>
        <strain evidence="21 22">DSM 26001</strain>
    </source>
</reference>
<comment type="caution">
    <text evidence="21">The sequence shown here is derived from an EMBL/GenBank/DDBJ whole genome shotgun (WGS) entry which is preliminary data.</text>
</comment>
<organism evidence="21 22">
    <name type="scientific">Noviherbaspirillum suwonense</name>
    <dbReference type="NCBI Taxonomy" id="1224511"/>
    <lineage>
        <taxon>Bacteria</taxon>
        <taxon>Pseudomonadati</taxon>
        <taxon>Pseudomonadota</taxon>
        <taxon>Betaproteobacteria</taxon>
        <taxon>Burkholderiales</taxon>
        <taxon>Oxalobacteraceae</taxon>
        <taxon>Noviherbaspirillum</taxon>
    </lineage>
</organism>
<dbReference type="PROSITE" id="PS50894">
    <property type="entry name" value="HPT"/>
    <property type="match status" value="1"/>
</dbReference>
<comment type="catalytic activity">
    <reaction evidence="1">
        <text>ATP + protein L-histidine = ADP + protein N-phospho-L-histidine.</text>
        <dbReference type="EC" id="2.7.13.3"/>
    </reaction>
</comment>
<dbReference type="SUPFAM" id="SSF55874">
    <property type="entry name" value="ATPase domain of HSP90 chaperone/DNA topoisomerase II/histidine kinase"/>
    <property type="match status" value="1"/>
</dbReference>
<keyword evidence="8 16" id="KW-0812">Transmembrane</keyword>
<feature type="transmembrane region" description="Helical" evidence="16">
    <location>
        <begin position="12"/>
        <end position="31"/>
    </location>
</feature>
<feature type="modified residue" description="4-aspartylphosphate" evidence="15">
    <location>
        <position position="635"/>
    </location>
</feature>
<protein>
    <recommendedName>
        <fullName evidence="3">histidine kinase</fullName>
        <ecNumber evidence="3">2.7.13.3</ecNumber>
    </recommendedName>
</protein>
<dbReference type="RefSeq" id="WP_283444853.1">
    <property type="nucleotide sequence ID" value="NZ_FXUL01000025.1"/>
</dbReference>
<dbReference type="InterPro" id="IPR011006">
    <property type="entry name" value="CheY-like_superfamily"/>
</dbReference>
<dbReference type="InterPro" id="IPR000014">
    <property type="entry name" value="PAS"/>
</dbReference>
<keyword evidence="10" id="KW-0067">ATP-binding</keyword>
<evidence type="ECO:0000313" key="22">
    <source>
        <dbReference type="Proteomes" id="UP001158049"/>
    </source>
</evidence>
<evidence type="ECO:0000256" key="3">
    <source>
        <dbReference type="ARBA" id="ARBA00012438"/>
    </source>
</evidence>
<dbReference type="CDD" id="cd16922">
    <property type="entry name" value="HATPase_EvgS-ArcB-TorS-like"/>
    <property type="match status" value="1"/>
</dbReference>
<feature type="domain" description="PAS" evidence="19">
    <location>
        <begin position="181"/>
        <end position="227"/>
    </location>
</feature>
<gene>
    <name evidence="21" type="ORF">SAMN06295970_12549</name>
</gene>
<feature type="domain" description="Histidine kinase" evidence="17">
    <location>
        <begin position="329"/>
        <end position="551"/>
    </location>
</feature>
<keyword evidence="5" id="KW-0997">Cell inner membrane</keyword>
<evidence type="ECO:0000256" key="1">
    <source>
        <dbReference type="ARBA" id="ARBA00000085"/>
    </source>
</evidence>
<dbReference type="PROSITE" id="PS50112">
    <property type="entry name" value="PAS"/>
    <property type="match status" value="1"/>
</dbReference>
<dbReference type="InterPro" id="IPR001789">
    <property type="entry name" value="Sig_transdc_resp-reg_receiver"/>
</dbReference>
<keyword evidence="9" id="KW-0418">Kinase</keyword>
<keyword evidence="12" id="KW-0902">Two-component regulatory system</keyword>
<evidence type="ECO:0000256" key="13">
    <source>
        <dbReference type="ARBA" id="ARBA00023136"/>
    </source>
</evidence>
<dbReference type="InterPro" id="IPR036097">
    <property type="entry name" value="HisK_dim/P_sf"/>
</dbReference>
<evidence type="ECO:0000256" key="10">
    <source>
        <dbReference type="ARBA" id="ARBA00022840"/>
    </source>
</evidence>
<dbReference type="SUPFAM" id="SSF47384">
    <property type="entry name" value="Homodimeric domain of signal transducing histidine kinase"/>
    <property type="match status" value="1"/>
</dbReference>
<dbReference type="InterPro" id="IPR013656">
    <property type="entry name" value="PAS_4"/>
</dbReference>
<dbReference type="EMBL" id="FXUL01000025">
    <property type="protein sequence ID" value="SMP76924.1"/>
    <property type="molecule type" value="Genomic_DNA"/>
</dbReference>
<dbReference type="SMART" id="SM00387">
    <property type="entry name" value="HATPase_c"/>
    <property type="match status" value="1"/>
</dbReference>